<reference evidence="11" key="1">
    <citation type="submission" date="2018-06" db="EMBL/GenBank/DDBJ databases">
        <authorList>
            <person name="Zhirakovskaya E."/>
        </authorList>
    </citation>
    <scope>NUCLEOTIDE SEQUENCE</scope>
</reference>
<comment type="subunit">
    <text evidence="2">Homodimer.</text>
</comment>
<gene>
    <name evidence="11" type="ORF">MNBD_GAMMA16-1573</name>
</gene>
<dbReference type="HAMAP" id="MF_01576">
    <property type="entry name" value="THF_DHG_CYH"/>
    <property type="match status" value="1"/>
</dbReference>
<dbReference type="AlphaFoldDB" id="A0A3B0ZF59"/>
<evidence type="ECO:0000259" key="10">
    <source>
        <dbReference type="Pfam" id="PF02882"/>
    </source>
</evidence>
<dbReference type="CDD" id="cd01080">
    <property type="entry name" value="NAD_bind_m-THF_DH_Cyclohyd"/>
    <property type="match status" value="1"/>
</dbReference>
<proteinExistence type="inferred from homology"/>
<keyword evidence="3" id="KW-0554">One-carbon metabolism</keyword>
<dbReference type="EC" id="3.5.4.9" evidence="11"/>
<dbReference type="SUPFAM" id="SSF51735">
    <property type="entry name" value="NAD(P)-binding Rossmann-fold domains"/>
    <property type="match status" value="1"/>
</dbReference>
<comment type="catalytic activity">
    <reaction evidence="8">
        <text>(6R)-5,10-methenyltetrahydrofolate + H2O = (6R)-10-formyltetrahydrofolate + H(+)</text>
        <dbReference type="Rhea" id="RHEA:23700"/>
        <dbReference type="ChEBI" id="CHEBI:15377"/>
        <dbReference type="ChEBI" id="CHEBI:15378"/>
        <dbReference type="ChEBI" id="CHEBI:57455"/>
        <dbReference type="ChEBI" id="CHEBI:195366"/>
        <dbReference type="EC" id="3.5.4.9"/>
    </reaction>
</comment>
<evidence type="ECO:0000256" key="4">
    <source>
        <dbReference type="ARBA" id="ARBA00022801"/>
    </source>
</evidence>
<dbReference type="GO" id="GO:0004488">
    <property type="term" value="F:methylenetetrahydrofolate dehydrogenase (NADP+) activity"/>
    <property type="evidence" value="ECO:0007669"/>
    <property type="project" value="UniProtKB-EC"/>
</dbReference>
<evidence type="ECO:0000256" key="2">
    <source>
        <dbReference type="ARBA" id="ARBA00011738"/>
    </source>
</evidence>
<evidence type="ECO:0000256" key="8">
    <source>
        <dbReference type="ARBA" id="ARBA00036357"/>
    </source>
</evidence>
<dbReference type="NCBIfam" id="NF008058">
    <property type="entry name" value="PRK10792.1"/>
    <property type="match status" value="1"/>
</dbReference>
<dbReference type="PANTHER" id="PTHR48099">
    <property type="entry name" value="C-1-TETRAHYDROFOLATE SYNTHASE, CYTOPLASMIC-RELATED"/>
    <property type="match status" value="1"/>
</dbReference>
<dbReference type="InterPro" id="IPR000672">
    <property type="entry name" value="THF_DH/CycHdrlase"/>
</dbReference>
<dbReference type="Gene3D" id="3.40.50.10860">
    <property type="entry name" value="Leucine Dehydrogenase, chain A, domain 1"/>
    <property type="match status" value="1"/>
</dbReference>
<dbReference type="EC" id="1.5.1.5" evidence="11"/>
<keyword evidence="5" id="KW-0521">NADP</keyword>
<dbReference type="InterPro" id="IPR036291">
    <property type="entry name" value="NAD(P)-bd_dom_sf"/>
</dbReference>
<dbReference type="PANTHER" id="PTHR48099:SF5">
    <property type="entry name" value="C-1-TETRAHYDROFOLATE SYNTHASE, CYTOPLASMIC"/>
    <property type="match status" value="1"/>
</dbReference>
<organism evidence="11">
    <name type="scientific">hydrothermal vent metagenome</name>
    <dbReference type="NCBI Taxonomy" id="652676"/>
    <lineage>
        <taxon>unclassified sequences</taxon>
        <taxon>metagenomes</taxon>
        <taxon>ecological metagenomes</taxon>
    </lineage>
</organism>
<accession>A0A3B0ZF59</accession>
<keyword evidence="6 11" id="KW-0560">Oxidoreductase</keyword>
<dbReference type="FunFam" id="3.40.50.720:FF:000006">
    <property type="entry name" value="Bifunctional protein FolD"/>
    <property type="match status" value="1"/>
</dbReference>
<dbReference type="NCBIfam" id="NF010783">
    <property type="entry name" value="PRK14186.1"/>
    <property type="match status" value="1"/>
</dbReference>
<evidence type="ECO:0000259" key="9">
    <source>
        <dbReference type="Pfam" id="PF00763"/>
    </source>
</evidence>
<dbReference type="SUPFAM" id="SSF53223">
    <property type="entry name" value="Aminoacid dehydrogenase-like, N-terminal domain"/>
    <property type="match status" value="1"/>
</dbReference>
<keyword evidence="4 11" id="KW-0378">Hydrolase</keyword>
<dbReference type="FunFam" id="3.40.50.10860:FF:000001">
    <property type="entry name" value="Bifunctional protein FolD"/>
    <property type="match status" value="1"/>
</dbReference>
<dbReference type="GO" id="GO:0035999">
    <property type="term" value="P:tetrahydrofolate interconversion"/>
    <property type="evidence" value="ECO:0007669"/>
    <property type="project" value="TreeGrafter"/>
</dbReference>
<sequence>MTARIIDGKAIAHSIRTTIKVRVNDHINSGQRAPGLAVLLVGSDPASEIYVTNKRKACAAAGITSKALDLSPDISQSELLALVDQLNQDETIDGILVQLPLPNHIDTETIIERILPSKDVDGFHPYNIGRLAVRLPTLRSCTPAGVMTLLQHTKTKIKGAYAVVVGASNHVGRPMLLELLLAGATVTTCHRFTENLEEHVKQADILVVAVGKPGIVNSNWIKPGATVIDIGINRREDGKITGDLDFPIAATRASWITPVPGGVGPMTVATLLENTLTSYESHLHSQSLLSAS</sequence>
<dbReference type="InterPro" id="IPR020867">
    <property type="entry name" value="THF_DH/CycHdrlase_CS"/>
</dbReference>
<dbReference type="Pfam" id="PF02882">
    <property type="entry name" value="THF_DHG_CYH_C"/>
    <property type="match status" value="1"/>
</dbReference>
<evidence type="ECO:0000256" key="6">
    <source>
        <dbReference type="ARBA" id="ARBA00023002"/>
    </source>
</evidence>
<dbReference type="PRINTS" id="PR00085">
    <property type="entry name" value="THFDHDRGNASE"/>
</dbReference>
<name>A0A3B0ZF59_9ZZZZ</name>
<dbReference type="InterPro" id="IPR020631">
    <property type="entry name" value="THF_DH/CycHdrlase_NAD-bd_dom"/>
</dbReference>
<evidence type="ECO:0000256" key="5">
    <source>
        <dbReference type="ARBA" id="ARBA00022857"/>
    </source>
</evidence>
<evidence type="ECO:0000256" key="1">
    <source>
        <dbReference type="ARBA" id="ARBA00004777"/>
    </source>
</evidence>
<feature type="domain" description="Tetrahydrofolate dehydrogenase/cyclohydrolase catalytic" evidence="9">
    <location>
        <begin position="6"/>
        <end position="121"/>
    </location>
</feature>
<dbReference type="Pfam" id="PF00763">
    <property type="entry name" value="THF_DHG_CYH"/>
    <property type="match status" value="1"/>
</dbReference>
<dbReference type="GO" id="GO:0005829">
    <property type="term" value="C:cytosol"/>
    <property type="evidence" value="ECO:0007669"/>
    <property type="project" value="TreeGrafter"/>
</dbReference>
<keyword evidence="7" id="KW-0511">Multifunctional enzyme</keyword>
<dbReference type="PROSITE" id="PS00766">
    <property type="entry name" value="THF_DHG_CYH_1"/>
    <property type="match status" value="1"/>
</dbReference>
<evidence type="ECO:0000256" key="3">
    <source>
        <dbReference type="ARBA" id="ARBA00022563"/>
    </source>
</evidence>
<evidence type="ECO:0000313" key="11">
    <source>
        <dbReference type="EMBL" id="VAW84909.1"/>
    </source>
</evidence>
<dbReference type="InterPro" id="IPR046346">
    <property type="entry name" value="Aminoacid_DH-like_N_sf"/>
</dbReference>
<feature type="domain" description="Tetrahydrofolate dehydrogenase/cyclohydrolase NAD(P)-binding" evidence="10">
    <location>
        <begin position="140"/>
        <end position="281"/>
    </location>
</feature>
<dbReference type="GO" id="GO:0004477">
    <property type="term" value="F:methenyltetrahydrofolate cyclohydrolase activity"/>
    <property type="evidence" value="ECO:0007669"/>
    <property type="project" value="UniProtKB-EC"/>
</dbReference>
<dbReference type="PROSITE" id="PS00767">
    <property type="entry name" value="THF_DHG_CYH_2"/>
    <property type="match status" value="1"/>
</dbReference>
<dbReference type="InterPro" id="IPR020630">
    <property type="entry name" value="THF_DH/CycHdrlase_cat_dom"/>
</dbReference>
<dbReference type="EMBL" id="UOFO01000055">
    <property type="protein sequence ID" value="VAW84909.1"/>
    <property type="molecule type" value="Genomic_DNA"/>
</dbReference>
<dbReference type="Gene3D" id="3.40.50.720">
    <property type="entry name" value="NAD(P)-binding Rossmann-like Domain"/>
    <property type="match status" value="1"/>
</dbReference>
<evidence type="ECO:0000256" key="7">
    <source>
        <dbReference type="ARBA" id="ARBA00023268"/>
    </source>
</evidence>
<comment type="pathway">
    <text evidence="1">One-carbon metabolism; tetrahydrofolate interconversion.</text>
</comment>
<protein>
    <submittedName>
        <fullName evidence="11">Methenyltetrahydrofolate cyclohydrolase / Methylenetetrahydrofolate dehydrogenase (NADP+)</fullName>
        <ecNumber evidence="11">1.5.1.5</ecNumber>
        <ecNumber evidence="11">3.5.4.9</ecNumber>
    </submittedName>
</protein>